<dbReference type="InterPro" id="IPR013517">
    <property type="entry name" value="FG-GAP"/>
</dbReference>
<dbReference type="Gene3D" id="2.130.10.130">
    <property type="entry name" value="Integrin alpha, N-terminal"/>
    <property type="match status" value="1"/>
</dbReference>
<feature type="repeat" description="FG-GAP" evidence="12">
    <location>
        <begin position="34"/>
        <end position="97"/>
    </location>
</feature>
<keyword evidence="4" id="KW-0732">Signal</keyword>
<dbReference type="Gene3D" id="2.60.40.1510">
    <property type="entry name" value="ntegrin, alpha v. Chain A, domain 3"/>
    <property type="match status" value="1"/>
</dbReference>
<evidence type="ECO:0000259" key="14">
    <source>
        <dbReference type="Pfam" id="PF08441"/>
    </source>
</evidence>
<evidence type="ECO:0000259" key="15">
    <source>
        <dbReference type="Pfam" id="PF20805"/>
    </source>
</evidence>
<sequence>MEQIFLNTPFRWTDILRLACVCCFVGCAGCYNLDVEHYMAFRGPNGSLFGYSVSLHSHGNQKWVLVGAPVANSTFNPSIANPGAVYKCNIKNTFKDCEQLSMGCEKEVQCGKTCQAERDNQWFGVSLSRQPQTDGYIVACGHRWKNIFYTHRDQQNKLPNGVCYKIQPDLNSSSQPMTPCYIDHQRKFGDRYGSCQAGMSNFLMEDLIVIGAPGSFYWTGSVLVYNTSDNTLHAYVDDDNEVLYGSYLGYSVGAGHFINPQSTEVVGGAPQHGQTGKAYIFKYESSYLSIVFKASGKKLGSYFGSSVCAVDLNSDGLSDLLVGAPMYSTVREEGRVYIYMNLGNADMKELDFELAGSDSYSGRFGETITNLGDMDDDGFPDVAIGAPQEEDLQGAIYIYNGRKKGISQSYSQRITGNINGNVFKMFGQSVSGGIDVDGNGYPDVAVGAFMSDSAVVLRTRVVVIVEAALILPPSVNRSKLECVENGQPAVCMNVTLCFKIKGRDIPGHIGLLYNLTADAHREAGFPSRFYFIGNGTSNCTSGKAEASHNRVNCVTHQAFMRKEIRDIFTPIHFEAAYQLGEHVVKRDAPSLFPPLRPILQQREGKENNVRNKTQFARYCAWENCSANLQVSAKLGLPQIHENKPYFALGNGKTVMLNVTLYNAGDDAFQAALHIRFPETLYFVKVLDSEEKYISCDIAEDDQSVVELDCSVGHLYMNSLTKTDVTFLLDVNKDSVAEDLNITINATCESEEGADLLHDNIATLILPLRYGVDLNVYGLVSPSSFVFEEMQNESDCFTHKFNYTFTVVNIGFSKAPGSRLEINIPNSIAPRPFKLFNVLDIKTSLGECYLPNNTKDCDIPDTSLIQDLVFFFSKTTTRRLYCTKDDTSCLNIFCDFGEMETRKEATVQIQLELTPLVLALGRTSIFYIETIAEAFPKQDTYVIQLQKYQFASIILEAHHDQKPMRRVEISIVVVSLFVGLFILLLLIYFLWKVGFFKRTFQTKEQDRRKSYDYVNKTKDVY</sequence>
<evidence type="ECO:0000256" key="9">
    <source>
        <dbReference type="ARBA" id="ARBA00023136"/>
    </source>
</evidence>
<evidence type="ECO:0000256" key="4">
    <source>
        <dbReference type="ARBA" id="ARBA00022729"/>
    </source>
</evidence>
<dbReference type="AlphaFoldDB" id="A0AAD8DAB8"/>
<dbReference type="InterPro" id="IPR048285">
    <property type="entry name" value="Integrin_alpha_Ig-like_2"/>
</dbReference>
<dbReference type="GO" id="GO:0007160">
    <property type="term" value="P:cell-matrix adhesion"/>
    <property type="evidence" value="ECO:0007669"/>
    <property type="project" value="TreeGrafter"/>
</dbReference>
<feature type="domain" description="Integrin alpha first immunoglubulin-like" evidence="14">
    <location>
        <begin position="459"/>
        <end position="617"/>
    </location>
</feature>
<feature type="domain" description="Integrin alpha third immunoglobulin-like" evidence="16">
    <location>
        <begin position="773"/>
        <end position="917"/>
    </location>
</feature>
<keyword evidence="3 13" id="KW-0812">Transmembrane</keyword>
<protein>
    <submittedName>
        <fullName evidence="17">Integrin alpha-4 isoform X1</fullName>
    </submittedName>
</protein>
<dbReference type="GO" id="GO:0008305">
    <property type="term" value="C:integrin complex"/>
    <property type="evidence" value="ECO:0007669"/>
    <property type="project" value="InterPro"/>
</dbReference>
<dbReference type="InterPro" id="IPR013519">
    <property type="entry name" value="Int_alpha_beta-p"/>
</dbReference>
<feature type="repeat" description="FG-GAP" evidence="12">
    <location>
        <begin position="349"/>
        <end position="408"/>
    </location>
</feature>
<feature type="transmembrane region" description="Helical" evidence="13">
    <location>
        <begin position="968"/>
        <end position="990"/>
    </location>
</feature>
<dbReference type="Gene3D" id="2.60.40.1530">
    <property type="entry name" value="ntegrin, alpha v. Chain A, domain 4"/>
    <property type="match status" value="1"/>
</dbReference>
<dbReference type="GO" id="GO:0098609">
    <property type="term" value="P:cell-cell adhesion"/>
    <property type="evidence" value="ECO:0007669"/>
    <property type="project" value="TreeGrafter"/>
</dbReference>
<dbReference type="InterPro" id="IPR028994">
    <property type="entry name" value="Integrin_alpha_N"/>
</dbReference>
<dbReference type="SUPFAM" id="SSF69318">
    <property type="entry name" value="Integrin alpha N-terminal domain"/>
    <property type="match status" value="1"/>
</dbReference>
<dbReference type="Gene3D" id="1.20.5.930">
    <property type="entry name" value="Bicelle-embedded integrin alpha(iib) transmembrane segment"/>
    <property type="match status" value="1"/>
</dbReference>
<evidence type="ECO:0000256" key="6">
    <source>
        <dbReference type="ARBA" id="ARBA00022889"/>
    </source>
</evidence>
<comment type="similarity">
    <text evidence="2 13">Belongs to the integrin alpha chain family.</text>
</comment>
<keyword evidence="9 13" id="KW-0472">Membrane</keyword>
<evidence type="ECO:0000313" key="18">
    <source>
        <dbReference type="Proteomes" id="UP001230051"/>
    </source>
</evidence>
<dbReference type="GO" id="GO:0009897">
    <property type="term" value="C:external side of plasma membrane"/>
    <property type="evidence" value="ECO:0007669"/>
    <property type="project" value="TreeGrafter"/>
</dbReference>
<dbReference type="InterPro" id="IPR018184">
    <property type="entry name" value="Integrin_alpha_C_CS"/>
</dbReference>
<dbReference type="PANTHER" id="PTHR23220:SF78">
    <property type="entry name" value="INTEGRIN ALPHA-4"/>
    <property type="match status" value="1"/>
</dbReference>
<dbReference type="EMBL" id="JAGXEW010000012">
    <property type="protein sequence ID" value="KAK1165626.1"/>
    <property type="molecule type" value="Genomic_DNA"/>
</dbReference>
<feature type="repeat" description="FG-GAP" evidence="12">
    <location>
        <begin position="289"/>
        <end position="348"/>
    </location>
</feature>
<keyword evidence="11" id="KW-0325">Glycoprotein</keyword>
<keyword evidence="10 13" id="KW-0675">Receptor</keyword>
<gene>
    <name evidence="17" type="primary">itga4</name>
    <name evidence="17" type="ORF">AOXY_G14209</name>
</gene>
<dbReference type="PROSITE" id="PS51470">
    <property type="entry name" value="FG_GAP"/>
    <property type="match status" value="4"/>
</dbReference>
<keyword evidence="6 13" id="KW-0130">Cell adhesion</keyword>
<dbReference type="SUPFAM" id="SSF69179">
    <property type="entry name" value="Integrin domains"/>
    <property type="match status" value="3"/>
</dbReference>
<dbReference type="InterPro" id="IPR048286">
    <property type="entry name" value="Integrin_alpha_Ig-like_3"/>
</dbReference>
<evidence type="ECO:0000256" key="12">
    <source>
        <dbReference type="PROSITE-ProRule" id="PRU00803"/>
    </source>
</evidence>
<evidence type="ECO:0000256" key="11">
    <source>
        <dbReference type="ARBA" id="ARBA00023180"/>
    </source>
</evidence>
<accession>A0AAD8DAB8</accession>
<evidence type="ECO:0000256" key="10">
    <source>
        <dbReference type="ARBA" id="ARBA00023170"/>
    </source>
</evidence>
<evidence type="ECO:0000256" key="7">
    <source>
        <dbReference type="ARBA" id="ARBA00022989"/>
    </source>
</evidence>
<evidence type="ECO:0000256" key="2">
    <source>
        <dbReference type="ARBA" id="ARBA00008054"/>
    </source>
</evidence>
<keyword evidence="5" id="KW-0677">Repeat</keyword>
<dbReference type="InterPro" id="IPR000413">
    <property type="entry name" value="Integrin_alpha"/>
</dbReference>
<organism evidence="17 18">
    <name type="scientific">Acipenser oxyrinchus oxyrinchus</name>
    <dbReference type="NCBI Taxonomy" id="40147"/>
    <lineage>
        <taxon>Eukaryota</taxon>
        <taxon>Metazoa</taxon>
        <taxon>Chordata</taxon>
        <taxon>Craniata</taxon>
        <taxon>Vertebrata</taxon>
        <taxon>Euteleostomi</taxon>
        <taxon>Actinopterygii</taxon>
        <taxon>Chondrostei</taxon>
        <taxon>Acipenseriformes</taxon>
        <taxon>Acipenseridae</taxon>
        <taxon>Acipenser</taxon>
    </lineage>
</organism>
<dbReference type="InterPro" id="IPR032695">
    <property type="entry name" value="Integrin_dom_sf"/>
</dbReference>
<dbReference type="Pfam" id="PF20806">
    <property type="entry name" value="Integrin_A_Ig_3"/>
    <property type="match status" value="1"/>
</dbReference>
<dbReference type="GO" id="GO:0033627">
    <property type="term" value="P:cell adhesion mediated by integrin"/>
    <property type="evidence" value="ECO:0007669"/>
    <property type="project" value="TreeGrafter"/>
</dbReference>
<dbReference type="GO" id="GO:0005178">
    <property type="term" value="F:integrin binding"/>
    <property type="evidence" value="ECO:0007669"/>
    <property type="project" value="TreeGrafter"/>
</dbReference>
<comment type="caution">
    <text evidence="17">The sequence shown here is derived from an EMBL/GenBank/DDBJ whole genome shotgun (WGS) entry which is preliminary data.</text>
</comment>
<dbReference type="PROSITE" id="PS00242">
    <property type="entry name" value="INTEGRIN_ALPHA"/>
    <property type="match status" value="1"/>
</dbReference>
<dbReference type="Pfam" id="PF20805">
    <property type="entry name" value="Integrin_A_Ig_2"/>
    <property type="match status" value="1"/>
</dbReference>
<dbReference type="SMART" id="SM00191">
    <property type="entry name" value="Int_alpha"/>
    <property type="match status" value="6"/>
</dbReference>
<name>A0AAD8DAB8_ACIOX</name>
<dbReference type="PRINTS" id="PR01185">
    <property type="entry name" value="INTEGRINA"/>
</dbReference>
<dbReference type="Gene3D" id="2.60.40.1460">
    <property type="entry name" value="Integrin domains. Chain A, domain 2"/>
    <property type="match status" value="1"/>
</dbReference>
<dbReference type="Proteomes" id="UP001230051">
    <property type="component" value="Unassembled WGS sequence"/>
</dbReference>
<evidence type="ECO:0000256" key="3">
    <source>
        <dbReference type="ARBA" id="ARBA00022692"/>
    </source>
</evidence>
<dbReference type="PANTHER" id="PTHR23220">
    <property type="entry name" value="INTEGRIN ALPHA"/>
    <property type="match status" value="1"/>
</dbReference>
<proteinExistence type="inferred from homology"/>
<dbReference type="InterPro" id="IPR013649">
    <property type="entry name" value="Integrin_alpha_Ig-like_1"/>
</dbReference>
<evidence type="ECO:0000259" key="16">
    <source>
        <dbReference type="Pfam" id="PF20806"/>
    </source>
</evidence>
<dbReference type="Pfam" id="PF08441">
    <property type="entry name" value="Integrin_A_Ig_1"/>
    <property type="match status" value="1"/>
</dbReference>
<keyword evidence="18" id="KW-1185">Reference proteome</keyword>
<evidence type="ECO:0000256" key="13">
    <source>
        <dbReference type="RuleBase" id="RU003762"/>
    </source>
</evidence>
<feature type="domain" description="Integrin alpha second immunoglobulin-like" evidence="15">
    <location>
        <begin position="619"/>
        <end position="759"/>
    </location>
</feature>
<evidence type="ECO:0000256" key="1">
    <source>
        <dbReference type="ARBA" id="ARBA00004479"/>
    </source>
</evidence>
<feature type="repeat" description="FG-GAP" evidence="12">
    <location>
        <begin position="412"/>
        <end position="474"/>
    </location>
</feature>
<dbReference type="Pfam" id="PF01839">
    <property type="entry name" value="FG-GAP"/>
    <property type="match status" value="3"/>
</dbReference>
<keyword evidence="8 13" id="KW-0401">Integrin</keyword>
<dbReference type="GO" id="GO:0007229">
    <property type="term" value="P:integrin-mediated signaling pathway"/>
    <property type="evidence" value="ECO:0007669"/>
    <property type="project" value="UniProtKB-KW"/>
</dbReference>
<comment type="subcellular location">
    <subcellularLocation>
        <location evidence="1 13">Membrane</location>
        <topology evidence="1 13">Single-pass type I membrane protein</topology>
    </subcellularLocation>
</comment>
<reference evidence="17" key="1">
    <citation type="submission" date="2022-02" db="EMBL/GenBank/DDBJ databases">
        <title>Atlantic sturgeon de novo genome assembly.</title>
        <authorList>
            <person name="Stock M."/>
            <person name="Klopp C."/>
            <person name="Guiguen Y."/>
            <person name="Cabau C."/>
            <person name="Parinello H."/>
            <person name="Santidrian Yebra-Pimentel E."/>
            <person name="Kuhl H."/>
            <person name="Dirks R.P."/>
            <person name="Guessner J."/>
            <person name="Wuertz S."/>
            <person name="Du K."/>
            <person name="Schartl M."/>
        </authorList>
    </citation>
    <scope>NUCLEOTIDE SEQUENCE</scope>
    <source>
        <strain evidence="17">STURGEONOMICS-FGT-2020</strain>
        <tissue evidence="17">Whole blood</tissue>
    </source>
</reference>
<evidence type="ECO:0000313" key="17">
    <source>
        <dbReference type="EMBL" id="KAK1165626.1"/>
    </source>
</evidence>
<keyword evidence="7 13" id="KW-1133">Transmembrane helix</keyword>
<evidence type="ECO:0000256" key="5">
    <source>
        <dbReference type="ARBA" id="ARBA00022737"/>
    </source>
</evidence>
<evidence type="ECO:0000256" key="8">
    <source>
        <dbReference type="ARBA" id="ARBA00023037"/>
    </source>
</evidence>